<dbReference type="InterPro" id="IPR029062">
    <property type="entry name" value="Class_I_gatase-like"/>
</dbReference>
<evidence type="ECO:0000259" key="13">
    <source>
        <dbReference type="Pfam" id="PF02769"/>
    </source>
</evidence>
<comment type="similarity">
    <text evidence="2">In the N-terminal section; belongs to the FGAMS family.</text>
</comment>
<accession>A0A8S1GR40</accession>
<evidence type="ECO:0000256" key="8">
    <source>
        <dbReference type="ARBA" id="ARBA00022840"/>
    </source>
</evidence>
<comment type="caution">
    <text evidence="16">The sequence shown here is derived from an EMBL/GenBank/DDBJ whole genome shotgun (WGS) entry which is preliminary data.</text>
</comment>
<dbReference type="PANTHER" id="PTHR10099">
    <property type="entry name" value="PHOSPHORIBOSYLFORMYLGLYCINAMIDINE SYNTHASE"/>
    <property type="match status" value="1"/>
</dbReference>
<dbReference type="NCBIfam" id="TIGR01735">
    <property type="entry name" value="FGAM_synt"/>
    <property type="match status" value="1"/>
</dbReference>
<evidence type="ECO:0000259" key="15">
    <source>
        <dbReference type="Pfam" id="PF22689"/>
    </source>
</evidence>
<dbReference type="Proteomes" id="UP000835052">
    <property type="component" value="Unassembled WGS sequence"/>
</dbReference>
<dbReference type="SUPFAM" id="SSF52317">
    <property type="entry name" value="Class I glutamine amidotransferase-like"/>
    <property type="match status" value="1"/>
</dbReference>
<dbReference type="SUPFAM" id="SSF109736">
    <property type="entry name" value="FGAM synthase PurL, linker domain"/>
    <property type="match status" value="1"/>
</dbReference>
<evidence type="ECO:0000256" key="2">
    <source>
        <dbReference type="ARBA" id="ARBA00008608"/>
    </source>
</evidence>
<dbReference type="PANTHER" id="PTHR10099:SF1">
    <property type="entry name" value="PHOSPHORIBOSYLFORMYLGLYCINAMIDINE SYNTHASE"/>
    <property type="match status" value="1"/>
</dbReference>
<dbReference type="EC" id="6.3.5.3" evidence="3"/>
<protein>
    <recommendedName>
        <fullName evidence="3">phosphoribosylformylglycinamidine synthase</fullName>
        <ecNumber evidence="3">6.3.5.3</ecNumber>
    </recommendedName>
    <alternativeName>
        <fullName evidence="12">Formylglycinamide ribonucleotide amidotransferase</fullName>
    </alternativeName>
    <alternativeName>
        <fullName evidence="11">Formylglycinamide ribotide amidotransferase</fullName>
    </alternativeName>
</protein>
<dbReference type="SUPFAM" id="SSF55326">
    <property type="entry name" value="PurM N-terminal domain-like"/>
    <property type="match status" value="2"/>
</dbReference>
<dbReference type="CDD" id="cd02204">
    <property type="entry name" value="PurL_repeat2"/>
    <property type="match status" value="1"/>
</dbReference>
<evidence type="ECO:0000256" key="11">
    <source>
        <dbReference type="ARBA" id="ARBA00029823"/>
    </source>
</evidence>
<dbReference type="CDD" id="cd01740">
    <property type="entry name" value="GATase1_FGAR_AT"/>
    <property type="match status" value="1"/>
</dbReference>
<feature type="domain" description="PurM-like C-terminal" evidence="13">
    <location>
        <begin position="748"/>
        <end position="874"/>
    </location>
</feature>
<dbReference type="Gene3D" id="3.40.50.880">
    <property type="match status" value="1"/>
</dbReference>
<sequence length="1241" mass="137622">MLRAFEKIGIKNVERIERSVVWMTSRTNREVNIKVFMEHAGDRMTECIYSEGENPFKPVAKREDYTEVPLIEKKKRLVEYNEKCGLGLDPEDITFYYDYYKDEAKRNPTDVELYDLANSDSEHSRHWFFNANLFVDGAPRTDTLMETVKKTLKAPNNSVLAFCDNSSVIRGYNGISRLRPKDPTTASELQFLFAHDKPGSAIHLLYTAETHNFPTAVCPFQGAATGTGGRIRDVHATGRGAHEIAGVAGYSVGNLFIPRMLTPWEVRMSQPSPKGICQPLKILIEASNGASDYGNKFGEPIICGFVRSLGMEVGRDWYEYLKPIMFSGGIGTIEDRYVSKIKPSDGLPIVKIGGPAYRIGVGGGAASSLKVQGAREDDLEYSAVQRADAGMGNKLHRLVRACAETEEDNPILSIHDQGAGGNANVLKELVLPMGATINCSSFNLGDESLSVKELWTAEYQESDACLVDPRSIEKLKKIGLREGCPVEVVGRVDCKDEEIHNEIVVQDFDDSRAANPNRRPPVQFEASFLQPRTKAFHVGVQLRSLNNILVDDHIDFVDVLDKILHLPSVASKRYLTCKVDRSVTGLVAQQQCVGPLHTPLANVAVVALSHFTKRGGAVAVGEQPFKMLVNVSAGTRMTVAESLLNLAWVRISSLKDVKMSANWMWPAKCDGEGARLVKAVEHLCSFVETLGCAIDGGKDSLSMATKVGEDVIKSPPTLVLSSYATVPDITKLVTPRLKATGSNLNGTRIIYVRLSDDERIGGTALAQVLNRTGNKSPDIDDINLFRLLFETIQDLVERSVIFSGHDVSDGGVLVALLEMAFAANCGLNIEFNLDKENPDIRDYLQTLFSEECGVLIEVDDWKAKDINKKLNDLGFISKVVAVPLNLFGKDAFVKVVVNGERLLYDSTRNLRESWETLGHRIGVYQTTIGCLAQEKALRAKIDQVEYNLDFDWNHNISFLQDSDFFTQAPKVAIIREEGSNGDRELAAAFTYAGFQTWDVTMNDLVNGHSLEGYNGVAFVGGFSFSDVGGSARAWAMSILNGDLKKKFDDFRARENSFSLGICNGCQLMAYLGWIGENPIEDLNFFFNDNLCGRFESSFCSVRVEESEAMMLKGMKDAVLGIWVANGEGRFTTKNPDVLGNFAKNRQVGLRYVDHHGQKTPFGETLPYPQNPSGSEDDIAAICSSDGRHLAMMPHPERSFLTWQWPEYPNKHLARNNDLTPWIKMFRNAYDWSLKNPINQGK</sequence>
<keyword evidence="10" id="KW-0315">Glutamine amidotransferase</keyword>
<dbReference type="GO" id="GO:0004642">
    <property type="term" value="F:phosphoribosylformylglycinamidine synthase activity"/>
    <property type="evidence" value="ECO:0007669"/>
    <property type="project" value="UniProtKB-EC"/>
</dbReference>
<feature type="domain" description="Phosphoribosylformylglycinamidine synthase linker" evidence="14">
    <location>
        <begin position="77"/>
        <end position="126"/>
    </location>
</feature>
<dbReference type="Pfam" id="PF13507">
    <property type="entry name" value="GATase_5"/>
    <property type="match status" value="1"/>
</dbReference>
<dbReference type="PROSITE" id="PS51273">
    <property type="entry name" value="GATASE_TYPE_1"/>
    <property type="match status" value="1"/>
</dbReference>
<proteinExistence type="inferred from homology"/>
<dbReference type="Pfam" id="PF02769">
    <property type="entry name" value="AIRS_C"/>
    <property type="match status" value="2"/>
</dbReference>
<evidence type="ECO:0000256" key="9">
    <source>
        <dbReference type="ARBA" id="ARBA00022842"/>
    </source>
</evidence>
<dbReference type="OrthoDB" id="6666987at2759"/>
<evidence type="ECO:0000256" key="10">
    <source>
        <dbReference type="ARBA" id="ARBA00022962"/>
    </source>
</evidence>
<dbReference type="InterPro" id="IPR055181">
    <property type="entry name" value="FGAR-AT_PurM_N-like"/>
</dbReference>
<dbReference type="SUPFAM" id="SSF56042">
    <property type="entry name" value="PurM C-terminal domain-like"/>
    <property type="match status" value="2"/>
</dbReference>
<evidence type="ECO:0000256" key="7">
    <source>
        <dbReference type="ARBA" id="ARBA00022755"/>
    </source>
</evidence>
<dbReference type="InterPro" id="IPR036676">
    <property type="entry name" value="PurM-like_C_sf"/>
</dbReference>
<evidence type="ECO:0000256" key="1">
    <source>
        <dbReference type="ARBA" id="ARBA00004920"/>
    </source>
</evidence>
<keyword evidence="8" id="KW-0067">ATP-binding</keyword>
<keyword evidence="4" id="KW-0436">Ligase</keyword>
<dbReference type="Gene3D" id="3.90.650.10">
    <property type="entry name" value="PurM-like C-terminal domain"/>
    <property type="match status" value="2"/>
</dbReference>
<evidence type="ECO:0000256" key="3">
    <source>
        <dbReference type="ARBA" id="ARBA00012747"/>
    </source>
</evidence>
<evidence type="ECO:0000256" key="6">
    <source>
        <dbReference type="ARBA" id="ARBA00022741"/>
    </source>
</evidence>
<feature type="domain" description="PurM-like C-terminal" evidence="13">
    <location>
        <begin position="346"/>
        <end position="494"/>
    </location>
</feature>
<dbReference type="Gene3D" id="1.10.8.750">
    <property type="entry name" value="Phosphoribosylformylglycinamidine synthase, linker domain"/>
    <property type="match status" value="1"/>
</dbReference>
<keyword evidence="7" id="KW-0658">Purine biosynthesis</keyword>
<dbReference type="EMBL" id="CAJGYM010000003">
    <property type="protein sequence ID" value="CAD6185896.1"/>
    <property type="molecule type" value="Genomic_DNA"/>
</dbReference>
<gene>
    <name evidence="16" type="ORF">CAUJ_LOCUS1815</name>
</gene>
<dbReference type="GO" id="GO:0005524">
    <property type="term" value="F:ATP binding"/>
    <property type="evidence" value="ECO:0007669"/>
    <property type="project" value="UniProtKB-KW"/>
</dbReference>
<evidence type="ECO:0000313" key="16">
    <source>
        <dbReference type="EMBL" id="CAD6185896.1"/>
    </source>
</evidence>
<dbReference type="InterPro" id="IPR036604">
    <property type="entry name" value="PurS-like_sf"/>
</dbReference>
<dbReference type="Pfam" id="PF18072">
    <property type="entry name" value="FGAR-AT_linker"/>
    <property type="match status" value="1"/>
</dbReference>
<dbReference type="Gene3D" id="3.30.1330.10">
    <property type="entry name" value="PurM-like, N-terminal domain"/>
    <property type="match status" value="2"/>
</dbReference>
<keyword evidence="5" id="KW-0479">Metal-binding</keyword>
<name>A0A8S1GR40_9PELO</name>
<dbReference type="InterPro" id="IPR010073">
    <property type="entry name" value="PurL_large"/>
</dbReference>
<evidence type="ECO:0000259" key="14">
    <source>
        <dbReference type="Pfam" id="PF18072"/>
    </source>
</evidence>
<evidence type="ECO:0000256" key="5">
    <source>
        <dbReference type="ARBA" id="ARBA00022723"/>
    </source>
</evidence>
<dbReference type="SUPFAM" id="SSF82697">
    <property type="entry name" value="PurS-like"/>
    <property type="match status" value="1"/>
</dbReference>
<dbReference type="InterPro" id="IPR036921">
    <property type="entry name" value="PurM-like_N_sf"/>
</dbReference>
<dbReference type="SMART" id="SM01211">
    <property type="entry name" value="GATase_5"/>
    <property type="match status" value="1"/>
</dbReference>
<evidence type="ECO:0000313" key="17">
    <source>
        <dbReference type="Proteomes" id="UP000835052"/>
    </source>
</evidence>
<keyword evidence="17" id="KW-1185">Reference proteome</keyword>
<organism evidence="16 17">
    <name type="scientific">Caenorhabditis auriculariae</name>
    <dbReference type="NCBI Taxonomy" id="2777116"/>
    <lineage>
        <taxon>Eukaryota</taxon>
        <taxon>Metazoa</taxon>
        <taxon>Ecdysozoa</taxon>
        <taxon>Nematoda</taxon>
        <taxon>Chromadorea</taxon>
        <taxon>Rhabditida</taxon>
        <taxon>Rhabditina</taxon>
        <taxon>Rhabditomorpha</taxon>
        <taxon>Rhabditoidea</taxon>
        <taxon>Rhabditidae</taxon>
        <taxon>Peloderinae</taxon>
        <taxon>Caenorhabditis</taxon>
    </lineage>
</organism>
<dbReference type="GO" id="GO:0005737">
    <property type="term" value="C:cytoplasm"/>
    <property type="evidence" value="ECO:0007669"/>
    <property type="project" value="TreeGrafter"/>
</dbReference>
<keyword evidence="6" id="KW-0547">Nucleotide-binding</keyword>
<dbReference type="GO" id="GO:0006189">
    <property type="term" value="P:'de novo' IMP biosynthetic process"/>
    <property type="evidence" value="ECO:0007669"/>
    <property type="project" value="InterPro"/>
</dbReference>
<comment type="pathway">
    <text evidence="1">Purine metabolism; IMP biosynthesis via de novo pathway; 5-amino-1-(5-phospho-D-ribosyl)imidazole from N(2)-formyl-N(1)-(5-phospho-D-ribosyl)glycinamide: step 1/2.</text>
</comment>
<feature type="domain" description="FGAR-AT PurM N-terminal-like" evidence="15">
    <location>
        <begin position="571"/>
        <end position="724"/>
    </location>
</feature>
<dbReference type="InterPro" id="IPR041609">
    <property type="entry name" value="PurL_linker"/>
</dbReference>
<dbReference type="Pfam" id="PF22689">
    <property type="entry name" value="FGAR-AT_PurM_N-like"/>
    <property type="match status" value="1"/>
</dbReference>
<dbReference type="NCBIfam" id="NF003672">
    <property type="entry name" value="PRK05297.1"/>
    <property type="match status" value="1"/>
</dbReference>
<reference evidence="16" key="1">
    <citation type="submission" date="2020-10" db="EMBL/GenBank/DDBJ databases">
        <authorList>
            <person name="Kikuchi T."/>
        </authorList>
    </citation>
    <scope>NUCLEOTIDE SEQUENCE</scope>
    <source>
        <strain evidence="16">NKZ352</strain>
    </source>
</reference>
<dbReference type="AlphaFoldDB" id="A0A8S1GR40"/>
<evidence type="ECO:0000256" key="4">
    <source>
        <dbReference type="ARBA" id="ARBA00022598"/>
    </source>
</evidence>
<dbReference type="GO" id="GO:0046872">
    <property type="term" value="F:metal ion binding"/>
    <property type="evidence" value="ECO:0007669"/>
    <property type="project" value="UniProtKB-KW"/>
</dbReference>
<dbReference type="InterPro" id="IPR010918">
    <property type="entry name" value="PurM-like_C_dom"/>
</dbReference>
<keyword evidence="9" id="KW-0460">Magnesium</keyword>
<evidence type="ECO:0000256" key="12">
    <source>
        <dbReference type="ARBA" id="ARBA00032632"/>
    </source>
</evidence>